<protein>
    <submittedName>
        <fullName evidence="3">SAM-dependent methyltransferase</fullName>
    </submittedName>
</protein>
<evidence type="ECO:0000313" key="3">
    <source>
        <dbReference type="WBParaSite" id="ECPE_0001438101-mRNA-1"/>
    </source>
</evidence>
<evidence type="ECO:0000313" key="2">
    <source>
        <dbReference type="Proteomes" id="UP000272942"/>
    </source>
</evidence>
<keyword evidence="2" id="KW-1185">Reference proteome</keyword>
<dbReference type="EMBL" id="UZAN01057318">
    <property type="protein sequence ID" value="VDP91613.1"/>
    <property type="molecule type" value="Genomic_DNA"/>
</dbReference>
<dbReference type="AlphaFoldDB" id="A0A183B556"/>
<dbReference type="Proteomes" id="UP000272942">
    <property type="component" value="Unassembled WGS sequence"/>
</dbReference>
<sequence length="70" mass="7733">MTNSPVTALAWGMCKELHTMHHMLLAVGGLDQRIRTYLIHAGGRTTLFEQLEGPGGPVVDLQIRVSYFPV</sequence>
<name>A0A183B556_9TREM</name>
<dbReference type="WBParaSite" id="ECPE_0001438101-mRNA-1">
    <property type="protein sequence ID" value="ECPE_0001438101-mRNA-1"/>
    <property type="gene ID" value="ECPE_0001438101"/>
</dbReference>
<evidence type="ECO:0000313" key="1">
    <source>
        <dbReference type="EMBL" id="VDP91613.1"/>
    </source>
</evidence>
<reference evidence="1 2" key="2">
    <citation type="submission" date="2018-11" db="EMBL/GenBank/DDBJ databases">
        <authorList>
            <consortium name="Pathogen Informatics"/>
        </authorList>
    </citation>
    <scope>NUCLEOTIDE SEQUENCE [LARGE SCALE GENOMIC DNA]</scope>
    <source>
        <strain evidence="1 2">Egypt</strain>
    </source>
</reference>
<proteinExistence type="predicted"/>
<dbReference type="OrthoDB" id="10446483at2759"/>
<gene>
    <name evidence="1" type="ORF">ECPE_LOCUS14341</name>
</gene>
<organism evidence="3">
    <name type="scientific">Echinostoma caproni</name>
    <dbReference type="NCBI Taxonomy" id="27848"/>
    <lineage>
        <taxon>Eukaryota</taxon>
        <taxon>Metazoa</taxon>
        <taxon>Spiralia</taxon>
        <taxon>Lophotrochozoa</taxon>
        <taxon>Platyhelminthes</taxon>
        <taxon>Trematoda</taxon>
        <taxon>Digenea</taxon>
        <taxon>Plagiorchiida</taxon>
        <taxon>Echinostomata</taxon>
        <taxon>Echinostomatoidea</taxon>
        <taxon>Echinostomatidae</taxon>
        <taxon>Echinostoma</taxon>
    </lineage>
</organism>
<accession>A0A183B556</accession>
<reference evidence="3" key="1">
    <citation type="submission" date="2016-06" db="UniProtKB">
        <authorList>
            <consortium name="WormBaseParasite"/>
        </authorList>
    </citation>
    <scope>IDENTIFICATION</scope>
</reference>